<protein>
    <submittedName>
        <fullName evidence="3">ATP-grasp domain-containing protein</fullName>
        <ecNumber evidence="3">6.-.-.-</ecNumber>
    </submittedName>
</protein>
<organism evidence="2 3">
    <name type="scientific">Derxia gummosa DSM 723</name>
    <dbReference type="NCBI Taxonomy" id="1121388"/>
    <lineage>
        <taxon>Bacteria</taxon>
        <taxon>Pseudomonadati</taxon>
        <taxon>Pseudomonadota</taxon>
        <taxon>Betaproteobacteria</taxon>
        <taxon>Burkholderiales</taxon>
        <taxon>Alcaligenaceae</taxon>
        <taxon>Derxia</taxon>
    </lineage>
</organism>
<evidence type="ECO:0000256" key="1">
    <source>
        <dbReference type="SAM" id="MobiDB-lite"/>
    </source>
</evidence>
<dbReference type="EC" id="6.-.-.-" evidence="3"/>
<reference evidence="3" key="4">
    <citation type="submission" date="2025-08" db="UniProtKB">
        <authorList>
            <consortium name="RefSeq"/>
        </authorList>
    </citation>
    <scope>IDENTIFICATION</scope>
</reference>
<evidence type="ECO:0000313" key="3">
    <source>
        <dbReference type="RefSeq" id="WP_211238096.1"/>
    </source>
</evidence>
<dbReference type="GO" id="GO:0016874">
    <property type="term" value="F:ligase activity"/>
    <property type="evidence" value="ECO:0007669"/>
    <property type="project" value="UniProtKB-KW"/>
</dbReference>
<reference evidence="3" key="1">
    <citation type="journal article" date="1997" name="Protein Sci.">
        <title>A diverse superfamily of enzymes with ATP-dependent carboxylate-amine/thiol ligase activity.</title>
        <authorList>
            <person name="Galperin M.Y."/>
            <person name="Koonin E.V."/>
        </authorList>
    </citation>
    <scope>NUCLEOTIDE SEQUENCE</scope>
</reference>
<keyword evidence="2" id="KW-1185">Reference proteome</keyword>
<dbReference type="AlphaFoldDB" id="A0A8B6XDB7"/>
<name>A0A8B6XDB7_9BURK</name>
<feature type="region of interest" description="Disordered" evidence="1">
    <location>
        <begin position="1"/>
        <end position="46"/>
    </location>
</feature>
<reference evidence="3" key="2">
    <citation type="journal article" date="2011" name="Bioorg. Chem.">
        <title>The ATP-grasp enzymes.</title>
        <authorList>
            <person name="Fawaz M.V."/>
            <person name="Topper M.E."/>
            <person name="Firestine S.M."/>
        </authorList>
    </citation>
    <scope>NUCLEOTIDE SEQUENCE</scope>
</reference>
<sequence>MSSTIPSPAVTPQDAATSAPGAGHAARATDAPAAARADAPTDAPADAPVALGSAPGLLGLATLMRLAFDRADLVPISKALIARASRDESDADALMDLATLLQLQGIADLGLATLMQALAVCRVYELPAARQPALRLLALMAPGELMANAPLPFLFEGGDISLTMLYLLPGEPVPAELPPHDAIFIAISESDANRPLLDKLARASAAWTAPVINRPGRVALTARDRACELLADVEGVRMPATARAPRAALQAIAAGRADLARLLPDGPWPLIVRPVDSHAGHDLERIADAAALDRYLAAHEQREFFIARFIDYRGRDGLFRKYRVVLIDGIPHAGHMAISADWMIHYLNAGMTDSEAKRAEEAAFMRDFDADFAQRHRVALHAIGQRFGLDWLVIDCAETATGDLLVFEVDPGAVVHSMDPPDLFPYKREPMQRVFSAFRALLARRIDQAARRQEPRHVHRAA</sequence>
<dbReference type="RefSeq" id="WP_211238096.1">
    <property type="nucleotide sequence ID" value="NZ_AXWS01000014.1"/>
</dbReference>
<reference evidence="3" key="3">
    <citation type="journal article" date="2017" name="Chemistry">
        <title>Biosynthesis of Oligopeptides Using ATP-Grasp Enzymes.</title>
        <authorList>
            <person name="Ogasawara Y."/>
            <person name="Dairi T."/>
        </authorList>
    </citation>
    <scope>NUCLEOTIDE SEQUENCE</scope>
</reference>
<feature type="compositionally biased region" description="Low complexity" evidence="1">
    <location>
        <begin position="14"/>
        <end position="46"/>
    </location>
</feature>
<proteinExistence type="predicted"/>
<accession>A0A8B6XDB7</accession>
<evidence type="ECO:0000313" key="2">
    <source>
        <dbReference type="Proteomes" id="UP000675920"/>
    </source>
</evidence>
<dbReference type="Proteomes" id="UP000675920">
    <property type="component" value="Unplaced"/>
</dbReference>
<dbReference type="SUPFAM" id="SSF56059">
    <property type="entry name" value="Glutathione synthetase ATP-binding domain-like"/>
    <property type="match status" value="1"/>
</dbReference>